<dbReference type="SUPFAM" id="SSF51182">
    <property type="entry name" value="RmlC-like cupins"/>
    <property type="match status" value="1"/>
</dbReference>
<evidence type="ECO:0000256" key="3">
    <source>
        <dbReference type="ARBA" id="ARBA00011952"/>
    </source>
</evidence>
<dbReference type="Proteomes" id="UP000033121">
    <property type="component" value="Unassembled WGS sequence"/>
</dbReference>
<dbReference type="STRING" id="1220578.FPE01S_02_04660"/>
<keyword evidence="8" id="KW-0413">Isomerase</keyword>
<protein>
    <recommendedName>
        <fullName evidence="3">glucose-6-phosphate isomerase</fullName>
        <ecNumber evidence="3">5.3.1.9</ecNumber>
    </recommendedName>
</protein>
<dbReference type="Pfam" id="PF06560">
    <property type="entry name" value="GPI"/>
    <property type="match status" value="1"/>
</dbReference>
<dbReference type="InterPro" id="IPR010551">
    <property type="entry name" value="G6P_isomerase_prok"/>
</dbReference>
<dbReference type="GO" id="GO:0006096">
    <property type="term" value="P:glycolytic process"/>
    <property type="evidence" value="ECO:0007669"/>
    <property type="project" value="UniProtKB-UniPathway"/>
</dbReference>
<keyword evidence="9" id="KW-1185">Reference proteome</keyword>
<evidence type="ECO:0000259" key="7">
    <source>
        <dbReference type="Pfam" id="PF06560"/>
    </source>
</evidence>
<dbReference type="Gene3D" id="2.60.120.10">
    <property type="entry name" value="Jelly Rolls"/>
    <property type="match status" value="1"/>
</dbReference>
<evidence type="ECO:0000313" key="9">
    <source>
        <dbReference type="Proteomes" id="UP000033121"/>
    </source>
</evidence>
<proteinExistence type="inferred from homology"/>
<comment type="catalytic activity">
    <reaction evidence="6">
        <text>alpha-D-glucose 6-phosphate = beta-D-fructose 6-phosphate</text>
        <dbReference type="Rhea" id="RHEA:11816"/>
        <dbReference type="ChEBI" id="CHEBI:57634"/>
        <dbReference type="ChEBI" id="CHEBI:58225"/>
        <dbReference type="EC" id="5.3.1.9"/>
    </reaction>
</comment>
<feature type="domain" description="Glucose-6-phosphate isomerase prokaryote" evidence="7">
    <location>
        <begin position="26"/>
        <end position="177"/>
    </location>
</feature>
<evidence type="ECO:0000313" key="8">
    <source>
        <dbReference type="EMBL" id="GAO43361.1"/>
    </source>
</evidence>
<dbReference type="CDD" id="cd02218">
    <property type="entry name" value="cupin_PGI"/>
    <property type="match status" value="1"/>
</dbReference>
<dbReference type="InterPro" id="IPR014710">
    <property type="entry name" value="RmlC-like_jellyroll"/>
</dbReference>
<dbReference type="GO" id="GO:0004347">
    <property type="term" value="F:glucose-6-phosphate isomerase activity"/>
    <property type="evidence" value="ECO:0007669"/>
    <property type="project" value="UniProtKB-EC"/>
</dbReference>
<dbReference type="RefSeq" id="WP_046369256.1">
    <property type="nucleotide sequence ID" value="NZ_BBWV01000002.1"/>
</dbReference>
<comment type="caution">
    <text evidence="8">The sequence shown here is derived from an EMBL/GenBank/DDBJ whole genome shotgun (WGS) entry which is preliminary data.</text>
</comment>
<evidence type="ECO:0000256" key="5">
    <source>
        <dbReference type="ARBA" id="ARBA00023152"/>
    </source>
</evidence>
<sequence>MSSINDPAVLFQGTTLEGPEIDRVTRTLGDLTDVFSDKDALAAMAADQKVYDVACYFPVADGTTAGLFFGITYIYPGKVGTEYFMTRGHFHQLRDRGEFYHCLEGEGMLILMDEDRQTRAEKMYPGSLHYIPGHTAHRTANTGNSMLVFSAFWPSDAGHDYQSISEKGFSGILVEQNGEPVLASK</sequence>
<dbReference type="UniPathway" id="UPA00109">
    <property type="reaction ID" value="UER00181"/>
</dbReference>
<evidence type="ECO:0000256" key="4">
    <source>
        <dbReference type="ARBA" id="ARBA00022432"/>
    </source>
</evidence>
<dbReference type="OrthoDB" id="5592106at2"/>
<evidence type="ECO:0000256" key="1">
    <source>
        <dbReference type="ARBA" id="ARBA00004926"/>
    </source>
</evidence>
<name>A0A0E9N143_9BACT</name>
<comment type="pathway">
    <text evidence="1">Carbohydrate degradation; glycolysis; D-glyceraldehyde 3-phosphate and glycerone phosphate from D-glucose: step 2/4.</text>
</comment>
<dbReference type="GO" id="GO:0006094">
    <property type="term" value="P:gluconeogenesis"/>
    <property type="evidence" value="ECO:0007669"/>
    <property type="project" value="UniProtKB-KW"/>
</dbReference>
<reference evidence="8 9" key="1">
    <citation type="submission" date="2015-04" db="EMBL/GenBank/DDBJ databases">
        <title>Whole genome shotgun sequence of Flavihumibacter petaseus NBRC 106054.</title>
        <authorList>
            <person name="Miyazawa S."/>
            <person name="Hosoyama A."/>
            <person name="Hashimoto M."/>
            <person name="Noguchi M."/>
            <person name="Tsuchikane K."/>
            <person name="Ohji S."/>
            <person name="Yamazoe A."/>
            <person name="Ichikawa N."/>
            <person name="Kimura A."/>
            <person name="Fujita N."/>
        </authorList>
    </citation>
    <scope>NUCLEOTIDE SEQUENCE [LARGE SCALE GENOMIC DNA]</scope>
    <source>
        <strain evidence="8 9">NBRC 106054</strain>
    </source>
</reference>
<evidence type="ECO:0000256" key="2">
    <source>
        <dbReference type="ARBA" id="ARBA00006542"/>
    </source>
</evidence>
<dbReference type="EC" id="5.3.1.9" evidence="3"/>
<dbReference type="InterPro" id="IPR011051">
    <property type="entry name" value="RmlC_Cupin_sf"/>
</dbReference>
<comment type="similarity">
    <text evidence="2">Belongs to the archaeal-type GPI family.</text>
</comment>
<gene>
    <name evidence="8" type="primary">pgi</name>
    <name evidence="8" type="ORF">FPE01S_02_04660</name>
</gene>
<organism evidence="8 9">
    <name type="scientific">Flavihumibacter petaseus NBRC 106054</name>
    <dbReference type="NCBI Taxonomy" id="1220578"/>
    <lineage>
        <taxon>Bacteria</taxon>
        <taxon>Pseudomonadati</taxon>
        <taxon>Bacteroidota</taxon>
        <taxon>Chitinophagia</taxon>
        <taxon>Chitinophagales</taxon>
        <taxon>Chitinophagaceae</taxon>
        <taxon>Flavihumibacter</taxon>
    </lineage>
</organism>
<accession>A0A0E9N143</accession>
<evidence type="ECO:0000256" key="6">
    <source>
        <dbReference type="ARBA" id="ARBA00029321"/>
    </source>
</evidence>
<dbReference type="AlphaFoldDB" id="A0A0E9N143"/>
<keyword evidence="5" id="KW-0324">Glycolysis</keyword>
<dbReference type="EMBL" id="BBWV01000002">
    <property type="protein sequence ID" value="GAO43361.1"/>
    <property type="molecule type" value="Genomic_DNA"/>
</dbReference>
<dbReference type="GO" id="GO:0005737">
    <property type="term" value="C:cytoplasm"/>
    <property type="evidence" value="ECO:0007669"/>
    <property type="project" value="InterPro"/>
</dbReference>
<keyword evidence="4" id="KW-0312">Gluconeogenesis</keyword>